<name>A0A9D4JSW9_DREPO</name>
<keyword evidence="2" id="KW-1185">Reference proteome</keyword>
<organism evidence="1 2">
    <name type="scientific">Dreissena polymorpha</name>
    <name type="common">Zebra mussel</name>
    <name type="synonym">Mytilus polymorpha</name>
    <dbReference type="NCBI Taxonomy" id="45954"/>
    <lineage>
        <taxon>Eukaryota</taxon>
        <taxon>Metazoa</taxon>
        <taxon>Spiralia</taxon>
        <taxon>Lophotrochozoa</taxon>
        <taxon>Mollusca</taxon>
        <taxon>Bivalvia</taxon>
        <taxon>Autobranchia</taxon>
        <taxon>Heteroconchia</taxon>
        <taxon>Euheterodonta</taxon>
        <taxon>Imparidentia</taxon>
        <taxon>Neoheterodontei</taxon>
        <taxon>Myida</taxon>
        <taxon>Dreissenoidea</taxon>
        <taxon>Dreissenidae</taxon>
        <taxon>Dreissena</taxon>
    </lineage>
</organism>
<proteinExistence type="predicted"/>
<sequence>MFTINTEALVTEGVSATALNDHHVDAINTEEKQCKHQRCSNAIEDRPRLSVIAATLPMIAMADLPYLVRIDRYLLVTVV</sequence>
<dbReference type="EMBL" id="JAIWYP010000005">
    <property type="protein sequence ID" value="KAH3823011.1"/>
    <property type="molecule type" value="Genomic_DNA"/>
</dbReference>
<reference evidence="1" key="1">
    <citation type="journal article" date="2019" name="bioRxiv">
        <title>The Genome of the Zebra Mussel, Dreissena polymorpha: A Resource for Invasive Species Research.</title>
        <authorList>
            <person name="McCartney M.A."/>
            <person name="Auch B."/>
            <person name="Kono T."/>
            <person name="Mallez S."/>
            <person name="Zhang Y."/>
            <person name="Obille A."/>
            <person name="Becker A."/>
            <person name="Abrahante J.E."/>
            <person name="Garbe J."/>
            <person name="Badalamenti J.P."/>
            <person name="Herman A."/>
            <person name="Mangelson H."/>
            <person name="Liachko I."/>
            <person name="Sullivan S."/>
            <person name="Sone E.D."/>
            <person name="Koren S."/>
            <person name="Silverstein K.A.T."/>
            <person name="Beckman K.B."/>
            <person name="Gohl D.M."/>
        </authorList>
    </citation>
    <scope>NUCLEOTIDE SEQUENCE</scope>
    <source>
        <strain evidence="1">Duluth1</strain>
        <tissue evidence="1">Whole animal</tissue>
    </source>
</reference>
<accession>A0A9D4JSW9</accession>
<comment type="caution">
    <text evidence="1">The sequence shown here is derived from an EMBL/GenBank/DDBJ whole genome shotgun (WGS) entry which is preliminary data.</text>
</comment>
<evidence type="ECO:0000313" key="1">
    <source>
        <dbReference type="EMBL" id="KAH3823011.1"/>
    </source>
</evidence>
<protein>
    <submittedName>
        <fullName evidence="1">Uncharacterized protein</fullName>
    </submittedName>
</protein>
<gene>
    <name evidence="1" type="ORF">DPMN_124806</name>
</gene>
<dbReference type="Proteomes" id="UP000828390">
    <property type="component" value="Unassembled WGS sequence"/>
</dbReference>
<reference evidence="1" key="2">
    <citation type="submission" date="2020-11" db="EMBL/GenBank/DDBJ databases">
        <authorList>
            <person name="McCartney M.A."/>
            <person name="Auch B."/>
            <person name="Kono T."/>
            <person name="Mallez S."/>
            <person name="Becker A."/>
            <person name="Gohl D.M."/>
            <person name="Silverstein K.A.T."/>
            <person name="Koren S."/>
            <person name="Bechman K.B."/>
            <person name="Herman A."/>
            <person name="Abrahante J.E."/>
            <person name="Garbe J."/>
        </authorList>
    </citation>
    <scope>NUCLEOTIDE SEQUENCE</scope>
    <source>
        <strain evidence="1">Duluth1</strain>
        <tissue evidence="1">Whole animal</tissue>
    </source>
</reference>
<evidence type="ECO:0000313" key="2">
    <source>
        <dbReference type="Proteomes" id="UP000828390"/>
    </source>
</evidence>
<dbReference type="AlphaFoldDB" id="A0A9D4JSW9"/>